<reference evidence="9 10" key="1">
    <citation type="submission" date="2016-10" db="EMBL/GenBank/DDBJ databases">
        <authorList>
            <person name="de Groot N.N."/>
        </authorList>
    </citation>
    <scope>NUCLEOTIDE SEQUENCE [LARGE SCALE GENOMIC DNA]</scope>
    <source>
        <strain evidence="9 10">B25</strain>
    </source>
</reference>
<name>A0A1H9HJL6_9SPIR</name>
<keyword evidence="10" id="KW-1185">Reference proteome</keyword>
<gene>
    <name evidence="9" type="ORF">SAMN04487977_10734</name>
</gene>
<keyword evidence="6" id="KW-0624">Polysaccharide degradation</keyword>
<protein>
    <submittedName>
        <fullName evidence="9">Cellulase (Glycosyl hydrolase family 5)</fullName>
    </submittedName>
</protein>
<evidence type="ECO:0000256" key="7">
    <source>
        <dbReference type="RuleBase" id="RU361153"/>
    </source>
</evidence>
<dbReference type="Gene3D" id="3.20.20.80">
    <property type="entry name" value="Glycosidases"/>
    <property type="match status" value="1"/>
</dbReference>
<evidence type="ECO:0000256" key="6">
    <source>
        <dbReference type="ARBA" id="ARBA00023326"/>
    </source>
</evidence>
<evidence type="ECO:0000259" key="8">
    <source>
        <dbReference type="Pfam" id="PF00150"/>
    </source>
</evidence>
<dbReference type="PANTHER" id="PTHR31297:SF41">
    <property type="entry name" value="ENDOGLUCANASE, PUTATIVE (AFU_ORTHOLOGUE AFUA_5G01830)-RELATED"/>
    <property type="match status" value="1"/>
</dbReference>
<dbReference type="GO" id="GO:0030245">
    <property type="term" value="P:cellulose catabolic process"/>
    <property type="evidence" value="ECO:0007669"/>
    <property type="project" value="UniProtKB-KW"/>
</dbReference>
<organism evidence="9 10">
    <name type="scientific">Treponema bryantii</name>
    <dbReference type="NCBI Taxonomy" id="163"/>
    <lineage>
        <taxon>Bacteria</taxon>
        <taxon>Pseudomonadati</taxon>
        <taxon>Spirochaetota</taxon>
        <taxon>Spirochaetia</taxon>
        <taxon>Spirochaetales</taxon>
        <taxon>Treponemataceae</taxon>
        <taxon>Treponema</taxon>
    </lineage>
</organism>
<dbReference type="EMBL" id="FOFU01000007">
    <property type="protein sequence ID" value="SEQ62549.1"/>
    <property type="molecule type" value="Genomic_DNA"/>
</dbReference>
<dbReference type="InterPro" id="IPR050386">
    <property type="entry name" value="Glycosyl_hydrolase_5"/>
</dbReference>
<keyword evidence="5 7" id="KW-0326">Glycosidase</keyword>
<keyword evidence="3" id="KW-0136">Cellulose degradation</keyword>
<comment type="similarity">
    <text evidence="1 7">Belongs to the glycosyl hydrolase 5 (cellulase A) family.</text>
</comment>
<keyword evidence="2 7" id="KW-0378">Hydrolase</keyword>
<sequence>MKQFKGFMHGVNLGGWFSQCNHTEERYDTFIKEEDFKTIADWGLDHIRLPIDYELVENADGQKLEKGYERIRKAAEWCKTNNLNMILDLHKTCGFSFDIGYQESGFFDDEKLQERFYKLWESLAESFKDIFAGSNNEICFELLNEVTDQAYCKKWNAIAKTCIERIRKIAPTTKILVGSYWNNSLASVKDLDEPYDENIVYNFHCYEPLLFTHQGAPWVGQKMNPDFRFPLKSKFSDYIKMTSEKVGQIGTAFGAFSPDATVDVSYFETIFAEAVKVAEDRNVLLYCGEYGAIEKATPEDTLEWYKLISTVFNNHGIGRAAWSYRQMDFGLSDSRLDAVRSELIKYL</sequence>
<dbReference type="SUPFAM" id="SSF51445">
    <property type="entry name" value="(Trans)glycosidases"/>
    <property type="match status" value="1"/>
</dbReference>
<accession>A0A1H9HJL6</accession>
<dbReference type="GO" id="GO:0005576">
    <property type="term" value="C:extracellular region"/>
    <property type="evidence" value="ECO:0007669"/>
    <property type="project" value="TreeGrafter"/>
</dbReference>
<evidence type="ECO:0000256" key="2">
    <source>
        <dbReference type="ARBA" id="ARBA00022801"/>
    </source>
</evidence>
<dbReference type="RefSeq" id="WP_074644341.1">
    <property type="nucleotide sequence ID" value="NZ_FOFU01000007.1"/>
</dbReference>
<evidence type="ECO:0000313" key="9">
    <source>
        <dbReference type="EMBL" id="SEQ62549.1"/>
    </source>
</evidence>
<evidence type="ECO:0000256" key="5">
    <source>
        <dbReference type="ARBA" id="ARBA00023295"/>
    </source>
</evidence>
<dbReference type="PANTHER" id="PTHR31297">
    <property type="entry name" value="GLUCAN ENDO-1,6-BETA-GLUCOSIDASE B"/>
    <property type="match status" value="1"/>
</dbReference>
<dbReference type="OrthoDB" id="9800475at2"/>
<dbReference type="GO" id="GO:0009986">
    <property type="term" value="C:cell surface"/>
    <property type="evidence" value="ECO:0007669"/>
    <property type="project" value="TreeGrafter"/>
</dbReference>
<evidence type="ECO:0000256" key="1">
    <source>
        <dbReference type="ARBA" id="ARBA00005641"/>
    </source>
</evidence>
<feature type="domain" description="Glycoside hydrolase family 5" evidence="8">
    <location>
        <begin position="27"/>
        <end position="326"/>
    </location>
</feature>
<dbReference type="AlphaFoldDB" id="A0A1H9HJL6"/>
<dbReference type="Pfam" id="PF00150">
    <property type="entry name" value="Cellulase"/>
    <property type="match status" value="1"/>
</dbReference>
<evidence type="ECO:0000256" key="3">
    <source>
        <dbReference type="ARBA" id="ARBA00023001"/>
    </source>
</evidence>
<evidence type="ECO:0000313" key="10">
    <source>
        <dbReference type="Proteomes" id="UP000182360"/>
    </source>
</evidence>
<dbReference type="Proteomes" id="UP000182360">
    <property type="component" value="Unassembled WGS sequence"/>
</dbReference>
<dbReference type="GO" id="GO:0008422">
    <property type="term" value="F:beta-glucosidase activity"/>
    <property type="evidence" value="ECO:0007669"/>
    <property type="project" value="TreeGrafter"/>
</dbReference>
<proteinExistence type="inferred from homology"/>
<evidence type="ECO:0000256" key="4">
    <source>
        <dbReference type="ARBA" id="ARBA00023277"/>
    </source>
</evidence>
<dbReference type="InterPro" id="IPR001547">
    <property type="entry name" value="Glyco_hydro_5"/>
</dbReference>
<keyword evidence="4" id="KW-0119">Carbohydrate metabolism</keyword>
<dbReference type="STRING" id="163.SAMN04487775_101462"/>
<dbReference type="InterPro" id="IPR017853">
    <property type="entry name" value="GH"/>
</dbReference>